<keyword evidence="1" id="KW-0472">Membrane</keyword>
<evidence type="ECO:0000256" key="1">
    <source>
        <dbReference type="SAM" id="Phobius"/>
    </source>
</evidence>
<evidence type="ECO:0008006" key="4">
    <source>
        <dbReference type="Google" id="ProtNLM"/>
    </source>
</evidence>
<gene>
    <name evidence="2" type="ORF">TrST_g8096</name>
</gene>
<organism evidence="2 3">
    <name type="scientific">Triparma strigata</name>
    <dbReference type="NCBI Taxonomy" id="1606541"/>
    <lineage>
        <taxon>Eukaryota</taxon>
        <taxon>Sar</taxon>
        <taxon>Stramenopiles</taxon>
        <taxon>Ochrophyta</taxon>
        <taxon>Bolidophyceae</taxon>
        <taxon>Parmales</taxon>
        <taxon>Triparmaceae</taxon>
        <taxon>Triparma</taxon>
    </lineage>
</organism>
<evidence type="ECO:0000313" key="2">
    <source>
        <dbReference type="EMBL" id="GMI00498.1"/>
    </source>
</evidence>
<comment type="caution">
    <text evidence="2">The sequence shown here is derived from an EMBL/GenBank/DDBJ whole genome shotgun (WGS) entry which is preliminary data.</text>
</comment>
<dbReference type="OrthoDB" id="10458654at2759"/>
<protein>
    <recommendedName>
        <fullName evidence="4">Transmembrane protein</fullName>
    </recommendedName>
</protein>
<feature type="transmembrane region" description="Helical" evidence="1">
    <location>
        <begin position="150"/>
        <end position="168"/>
    </location>
</feature>
<sequence length="344" mass="38642">MRIIQTITSQQHPSRIHPAPLEITDPSNLVANREYEEYEKQQLTTELCVQGTEEMLENVGMESDEKNTIAKVKGRNTNQGMSKRVSLPVVEPFVTDTTMTLGVMLFGRPMAKTLYTLLKIPVTRGILSWGLVLADVVTILGMFNLIDGPLCLLCLCGLPMLFLLYTTLNVKLLPRILSNFDALLSLAYSTVATLSVAATMHFSWRSIPVFIGWFVMILMVFSDAAPGKLRRDIATYAGIFLFIYELILAIGYFMEFIPDINNQVVLSLGKMSYTSADIAFISLSNCALFISHLLYIVFAKPGCYLFIVSRMRSMKVEEEKVKVLTTFHQKLGVANPKNNRKSKR</sequence>
<feature type="transmembrane region" description="Helical" evidence="1">
    <location>
        <begin position="126"/>
        <end position="143"/>
    </location>
</feature>
<proteinExistence type="predicted"/>
<name>A0A9W7C1H5_9STRA</name>
<keyword evidence="1" id="KW-0812">Transmembrane</keyword>
<dbReference type="Proteomes" id="UP001165085">
    <property type="component" value="Unassembled WGS sequence"/>
</dbReference>
<keyword evidence="3" id="KW-1185">Reference proteome</keyword>
<feature type="transmembrane region" description="Helical" evidence="1">
    <location>
        <begin position="233"/>
        <end position="254"/>
    </location>
</feature>
<evidence type="ECO:0000313" key="3">
    <source>
        <dbReference type="Proteomes" id="UP001165085"/>
    </source>
</evidence>
<dbReference type="EMBL" id="BRXY01000570">
    <property type="protein sequence ID" value="GMI00498.1"/>
    <property type="molecule type" value="Genomic_DNA"/>
</dbReference>
<feature type="transmembrane region" description="Helical" evidence="1">
    <location>
        <begin position="202"/>
        <end position="221"/>
    </location>
</feature>
<feature type="transmembrane region" description="Helical" evidence="1">
    <location>
        <begin position="278"/>
        <end position="307"/>
    </location>
</feature>
<keyword evidence="1" id="KW-1133">Transmembrane helix</keyword>
<reference evidence="3" key="1">
    <citation type="journal article" date="2023" name="Commun. Biol.">
        <title>Genome analysis of Parmales, the sister group of diatoms, reveals the evolutionary specialization of diatoms from phago-mixotrophs to photoautotrophs.</title>
        <authorList>
            <person name="Ban H."/>
            <person name="Sato S."/>
            <person name="Yoshikawa S."/>
            <person name="Yamada K."/>
            <person name="Nakamura Y."/>
            <person name="Ichinomiya M."/>
            <person name="Sato N."/>
            <person name="Blanc-Mathieu R."/>
            <person name="Endo H."/>
            <person name="Kuwata A."/>
            <person name="Ogata H."/>
        </authorList>
    </citation>
    <scope>NUCLEOTIDE SEQUENCE [LARGE SCALE GENOMIC DNA]</scope>
    <source>
        <strain evidence="3">NIES 3701</strain>
    </source>
</reference>
<dbReference type="AlphaFoldDB" id="A0A9W7C1H5"/>
<accession>A0A9W7C1H5</accession>